<dbReference type="FunFam" id="3.40.50.2000:FF:000143">
    <property type="entry name" value="UDP-glycosyltransferase 89B1"/>
    <property type="match status" value="1"/>
</dbReference>
<evidence type="ECO:0000256" key="2">
    <source>
        <dbReference type="ARBA" id="ARBA00022679"/>
    </source>
</evidence>
<reference evidence="5" key="1">
    <citation type="submission" date="2024-06" db="EMBL/GenBank/DDBJ databases">
        <authorList>
            <person name="Ryan C."/>
        </authorList>
    </citation>
    <scope>NUCLEOTIDE SEQUENCE [LARGE SCALE GENOMIC DNA]</scope>
</reference>
<evidence type="ECO:0000313" key="4">
    <source>
        <dbReference type="EMBL" id="CAL5017973.1"/>
    </source>
</evidence>
<dbReference type="GO" id="GO:0016758">
    <property type="term" value="F:hexosyltransferase activity"/>
    <property type="evidence" value="ECO:0007669"/>
    <property type="project" value="UniProtKB-ARBA"/>
</dbReference>
<dbReference type="Gene3D" id="3.40.50.2000">
    <property type="entry name" value="Glycogen Phosphorylase B"/>
    <property type="match status" value="2"/>
</dbReference>
<organism evidence="4 5">
    <name type="scientific">Urochloa decumbens</name>
    <dbReference type="NCBI Taxonomy" id="240449"/>
    <lineage>
        <taxon>Eukaryota</taxon>
        <taxon>Viridiplantae</taxon>
        <taxon>Streptophyta</taxon>
        <taxon>Embryophyta</taxon>
        <taxon>Tracheophyta</taxon>
        <taxon>Spermatophyta</taxon>
        <taxon>Magnoliopsida</taxon>
        <taxon>Liliopsida</taxon>
        <taxon>Poales</taxon>
        <taxon>Poaceae</taxon>
        <taxon>PACMAD clade</taxon>
        <taxon>Panicoideae</taxon>
        <taxon>Panicodae</taxon>
        <taxon>Paniceae</taxon>
        <taxon>Melinidinae</taxon>
        <taxon>Urochloa</taxon>
    </lineage>
</organism>
<dbReference type="EMBL" id="OZ075139">
    <property type="protein sequence ID" value="CAL5017973.1"/>
    <property type="molecule type" value="Genomic_DNA"/>
</dbReference>
<reference evidence="4 5" key="2">
    <citation type="submission" date="2024-10" db="EMBL/GenBank/DDBJ databases">
        <authorList>
            <person name="Ryan C."/>
        </authorList>
    </citation>
    <scope>NUCLEOTIDE SEQUENCE [LARGE SCALE GENOMIC DNA]</scope>
</reference>
<accession>A0ABC9CCS2</accession>
<name>A0ABC9CCS2_9POAL</name>
<evidence type="ECO:0000313" key="5">
    <source>
        <dbReference type="Proteomes" id="UP001497457"/>
    </source>
</evidence>
<dbReference type="AlphaFoldDB" id="A0ABC9CCS2"/>
<comment type="similarity">
    <text evidence="1">Belongs to the UDP-glycosyltransferase family.</text>
</comment>
<dbReference type="FunFam" id="3.40.50.2000:FF:000064">
    <property type="entry name" value="Glycosyltransferase"/>
    <property type="match status" value="1"/>
</dbReference>
<dbReference type="Pfam" id="PF26168">
    <property type="entry name" value="Glyco_transf_N"/>
    <property type="match status" value="1"/>
</dbReference>
<keyword evidence="5" id="KW-1185">Reference proteome</keyword>
<protein>
    <recommendedName>
        <fullName evidence="3">Glycosyltransferase N-terminal domain-containing protein</fullName>
    </recommendedName>
</protein>
<gene>
    <name evidence="4" type="ORF">URODEC1_LOCUS74026</name>
</gene>
<evidence type="ECO:0000256" key="1">
    <source>
        <dbReference type="ARBA" id="ARBA00009995"/>
    </source>
</evidence>
<sequence>MPRHTHQMATMSGHIYHGLQSKLFKATDTYHRDTHRQRAASDHPSVAAAAPHVLVVPCPAQGHMLALLDLTGLLASRGVRLTVVATPATASQLAPLLAAHPAAVRALTLPFPAHPALPAGVKSAKHLPPALFPALIVAFAGLRGPLLSWARAQSDCPDDRVVAVLSDFFCGWTQPLAADLGVPRFVCAACGTAVLQSLFRRMPRRRDGDEDDAESPIAFPDLPGTPAFPWRQMSALYRNFKPGDAVSEALRSNYLWNLETSGGFVLNTFRRLEESFLAAPLADLGGSRAARAVGPLAPTADAAGNRGGEADVAAADLCAWLDGFADGSVVYVSFGSMAVLREPHAAAMAAALDTSGVAFVWAAGPAAPLPEGFEERAAESGRGMVIRGWAPQVAALRHRAVGWFVTHCGWNSVLEATAAGVAMLAWPMTADQFVNARLLVDELGGAVPVSWGGLEAPPGADEIARVLDEAINVGKWGDVAARAKELAGEAAAAVQQGGDSWREVEELARELRDLGSQPRQRGTKSISTN</sequence>
<dbReference type="Proteomes" id="UP001497457">
    <property type="component" value="Chromosome 29rd"/>
</dbReference>
<dbReference type="InterPro" id="IPR002213">
    <property type="entry name" value="UDP_glucos_trans"/>
</dbReference>
<dbReference type="GO" id="GO:0008194">
    <property type="term" value="F:UDP-glycosyltransferase activity"/>
    <property type="evidence" value="ECO:0007669"/>
    <property type="project" value="UniProtKB-ARBA"/>
</dbReference>
<proteinExistence type="inferred from homology"/>
<keyword evidence="2" id="KW-0808">Transferase</keyword>
<dbReference type="CDD" id="cd03784">
    <property type="entry name" value="GT1_Gtf-like"/>
    <property type="match status" value="1"/>
</dbReference>
<evidence type="ECO:0000259" key="3">
    <source>
        <dbReference type="Pfam" id="PF26168"/>
    </source>
</evidence>
<dbReference type="InterPro" id="IPR058980">
    <property type="entry name" value="Glyco_transf_N"/>
</dbReference>
<feature type="domain" description="Glycosyltransferase N-terminal" evidence="3">
    <location>
        <begin position="53"/>
        <end position="180"/>
    </location>
</feature>
<dbReference type="SUPFAM" id="SSF53756">
    <property type="entry name" value="UDP-Glycosyltransferase/glycogen phosphorylase"/>
    <property type="match status" value="1"/>
</dbReference>
<dbReference type="PANTHER" id="PTHR48047">
    <property type="entry name" value="GLYCOSYLTRANSFERASE"/>
    <property type="match status" value="1"/>
</dbReference>
<dbReference type="Pfam" id="PF00201">
    <property type="entry name" value="UDPGT"/>
    <property type="match status" value="1"/>
</dbReference>
<dbReference type="PANTHER" id="PTHR48047:SF6">
    <property type="entry name" value="OS06G0282400 PROTEIN"/>
    <property type="match status" value="1"/>
</dbReference>